<protein>
    <submittedName>
        <fullName evidence="1">DUF3630 family protein</fullName>
    </submittedName>
</protein>
<dbReference type="InterPro" id="IPR022080">
    <property type="entry name" value="DUF3630"/>
</dbReference>
<sequence length="81" mass="9942">MTKYRYSRQKVGDVWQLSVVPFPDWQDFDEFTAEFLAVEKAKLIEKNYGLDLHQIRFRLGQHQYVLHFEHYTESIWVEQDF</sequence>
<gene>
    <name evidence="1" type="ORF">PN838_10935</name>
</gene>
<reference evidence="1 2" key="1">
    <citation type="submission" date="2023-01" db="EMBL/GenBank/DDBJ databases">
        <title>Psychrosphaera sp. nov., isolated from marine algae.</title>
        <authorList>
            <person name="Bayburt H."/>
            <person name="Choi B.J."/>
            <person name="Kim J.M."/>
            <person name="Choi D.G."/>
            <person name="Jeon C.O."/>
        </authorList>
    </citation>
    <scope>NUCLEOTIDE SEQUENCE [LARGE SCALE GENOMIC DNA]</scope>
    <source>
        <strain evidence="1 2">G1-22</strain>
    </source>
</reference>
<dbReference type="Proteomes" id="UP001528411">
    <property type="component" value="Unassembled WGS sequence"/>
</dbReference>
<proteinExistence type="predicted"/>
<organism evidence="1 2">
    <name type="scientific">Psychrosphaera algicola</name>
    <dbReference type="NCBI Taxonomy" id="3023714"/>
    <lineage>
        <taxon>Bacteria</taxon>
        <taxon>Pseudomonadati</taxon>
        <taxon>Pseudomonadota</taxon>
        <taxon>Gammaproteobacteria</taxon>
        <taxon>Alteromonadales</taxon>
        <taxon>Pseudoalteromonadaceae</taxon>
        <taxon>Psychrosphaera</taxon>
    </lineage>
</organism>
<dbReference type="Pfam" id="PF12305">
    <property type="entry name" value="DUF3630"/>
    <property type="match status" value="1"/>
</dbReference>
<evidence type="ECO:0000313" key="2">
    <source>
        <dbReference type="Proteomes" id="UP001528411"/>
    </source>
</evidence>
<keyword evidence="2" id="KW-1185">Reference proteome</keyword>
<evidence type="ECO:0000313" key="1">
    <source>
        <dbReference type="EMBL" id="MDC2889184.1"/>
    </source>
</evidence>
<dbReference type="EMBL" id="JAQOMS010000002">
    <property type="protein sequence ID" value="MDC2889184.1"/>
    <property type="molecule type" value="Genomic_DNA"/>
</dbReference>
<accession>A0ABT5FCB0</accession>
<name>A0ABT5FCB0_9GAMM</name>
<dbReference type="RefSeq" id="WP_215961797.1">
    <property type="nucleotide sequence ID" value="NZ_JAQOMS010000002.1"/>
</dbReference>
<comment type="caution">
    <text evidence="1">The sequence shown here is derived from an EMBL/GenBank/DDBJ whole genome shotgun (WGS) entry which is preliminary data.</text>
</comment>